<dbReference type="Proteomes" id="UP000230251">
    <property type="component" value="Unassembled WGS sequence"/>
</dbReference>
<protein>
    <submittedName>
        <fullName evidence="1">Uncharacterized protein</fullName>
    </submittedName>
</protein>
<evidence type="ECO:0000313" key="2">
    <source>
        <dbReference type="Proteomes" id="UP000230251"/>
    </source>
</evidence>
<gene>
    <name evidence="1" type="ORF">CO057_04105</name>
</gene>
<name>A0A2M8EN76_9BACT</name>
<sequence length="102" mass="11678">MQVSFPSEKVTNPLEALRKAGYAPFRDPKTGSESFVLKLTSGFYPRFHLYIKQESGKIIFDLHIDQKKPSYSGTRMHAGEYDGSKVEEELRRITGWISHVSK</sequence>
<accession>A0A2M8EN76</accession>
<organism evidence="1 2">
    <name type="scientific">Candidatus Uhrbacteria bacterium CG_4_9_14_0_2_um_filter_41_50</name>
    <dbReference type="NCBI Taxonomy" id="1975031"/>
    <lineage>
        <taxon>Bacteria</taxon>
        <taxon>Candidatus Uhriibacteriota</taxon>
    </lineage>
</organism>
<dbReference type="AlphaFoldDB" id="A0A2M8EN76"/>
<reference evidence="2" key="1">
    <citation type="submission" date="2017-09" db="EMBL/GenBank/DDBJ databases">
        <title>Depth-based differentiation of microbial function through sediment-hosted aquifers and enrichment of novel symbionts in the deep terrestrial subsurface.</title>
        <authorList>
            <person name="Probst A.J."/>
            <person name="Ladd B."/>
            <person name="Jarett J.K."/>
            <person name="Geller-Mcgrath D.E."/>
            <person name="Sieber C.M.K."/>
            <person name="Emerson J.B."/>
            <person name="Anantharaman K."/>
            <person name="Thomas B.C."/>
            <person name="Malmstrom R."/>
            <person name="Stieglmeier M."/>
            <person name="Klingl A."/>
            <person name="Woyke T."/>
            <person name="Ryan C.M."/>
            <person name="Banfield J.F."/>
        </authorList>
    </citation>
    <scope>NUCLEOTIDE SEQUENCE [LARGE SCALE GENOMIC DNA]</scope>
</reference>
<evidence type="ECO:0000313" key="1">
    <source>
        <dbReference type="EMBL" id="PJC24185.1"/>
    </source>
</evidence>
<comment type="caution">
    <text evidence="1">The sequence shown here is derived from an EMBL/GenBank/DDBJ whole genome shotgun (WGS) entry which is preliminary data.</text>
</comment>
<proteinExistence type="predicted"/>
<dbReference type="EMBL" id="PFSI01000063">
    <property type="protein sequence ID" value="PJC24185.1"/>
    <property type="molecule type" value="Genomic_DNA"/>
</dbReference>